<dbReference type="EMBL" id="JACIGK010000002">
    <property type="protein sequence ID" value="MBB4264728.1"/>
    <property type="molecule type" value="Genomic_DNA"/>
</dbReference>
<keyword evidence="12" id="KW-1185">Reference proteome</keyword>
<dbReference type="HAMAP" id="MF_00236">
    <property type="entry name" value="TatA_E"/>
    <property type="match status" value="1"/>
</dbReference>
<gene>
    <name evidence="9" type="primary">tatA</name>
    <name evidence="11" type="ORF">GGD89_000335</name>
</gene>
<dbReference type="Pfam" id="PF02416">
    <property type="entry name" value="TatA_B_E"/>
    <property type="match status" value="1"/>
</dbReference>
<evidence type="ECO:0000256" key="7">
    <source>
        <dbReference type="ARBA" id="ARBA00023010"/>
    </source>
</evidence>
<evidence type="ECO:0000256" key="8">
    <source>
        <dbReference type="ARBA" id="ARBA00023136"/>
    </source>
</evidence>
<feature type="compositionally biased region" description="Basic and acidic residues" evidence="10">
    <location>
        <begin position="68"/>
        <end position="77"/>
    </location>
</feature>
<dbReference type="GO" id="GO:0008320">
    <property type="term" value="F:protein transmembrane transporter activity"/>
    <property type="evidence" value="ECO:0007669"/>
    <property type="project" value="UniProtKB-UniRule"/>
</dbReference>
<dbReference type="NCBIfam" id="NF001940">
    <property type="entry name" value="PRK00720.1"/>
    <property type="match status" value="1"/>
</dbReference>
<dbReference type="RefSeq" id="WP_184042367.1">
    <property type="nucleotide sequence ID" value="NZ_JACIGK010000002.1"/>
</dbReference>
<dbReference type="InterPro" id="IPR006312">
    <property type="entry name" value="TatA/E"/>
</dbReference>
<dbReference type="GO" id="GO:0043953">
    <property type="term" value="P:protein transport by the Tat complex"/>
    <property type="evidence" value="ECO:0007669"/>
    <property type="project" value="UniProtKB-UniRule"/>
</dbReference>
<evidence type="ECO:0000256" key="9">
    <source>
        <dbReference type="HAMAP-Rule" id="MF_00236"/>
    </source>
</evidence>
<keyword evidence="7 9" id="KW-0811">Translocation</keyword>
<evidence type="ECO:0000256" key="3">
    <source>
        <dbReference type="ARBA" id="ARBA00022475"/>
    </source>
</evidence>
<keyword evidence="8 9" id="KW-0472">Membrane</keyword>
<comment type="subunit">
    <text evidence="9">The Tat system comprises two distinct complexes: a TatABC complex, containing multiple copies of TatA, TatB and TatC subunits, and a separate TatA complex, containing only TatA subunits. Substrates initially bind to the TatABC complex, which probably triggers association of the separate TatA complex to form the active translocon.</text>
</comment>
<name>A0A7W6RA58_9PROT</name>
<evidence type="ECO:0000256" key="6">
    <source>
        <dbReference type="ARBA" id="ARBA00022989"/>
    </source>
</evidence>
<evidence type="ECO:0000256" key="10">
    <source>
        <dbReference type="SAM" id="MobiDB-lite"/>
    </source>
</evidence>
<organism evidence="11 12">
    <name type="scientific">Roseospira visakhapatnamensis</name>
    <dbReference type="NCBI Taxonomy" id="390880"/>
    <lineage>
        <taxon>Bacteria</taxon>
        <taxon>Pseudomonadati</taxon>
        <taxon>Pseudomonadota</taxon>
        <taxon>Alphaproteobacteria</taxon>
        <taxon>Rhodospirillales</taxon>
        <taxon>Rhodospirillaceae</taxon>
        <taxon>Roseospira</taxon>
    </lineage>
</organism>
<comment type="subcellular location">
    <subcellularLocation>
        <location evidence="1 9">Cell membrane</location>
        <topology evidence="1 9">Single-pass membrane protein</topology>
    </subcellularLocation>
</comment>
<reference evidence="11 12" key="1">
    <citation type="submission" date="2020-08" db="EMBL/GenBank/DDBJ databases">
        <title>Genome sequencing of Purple Non-Sulfur Bacteria from various extreme environments.</title>
        <authorList>
            <person name="Mayer M."/>
        </authorList>
    </citation>
    <scope>NUCLEOTIDE SEQUENCE [LARGE SCALE GENOMIC DNA]</scope>
    <source>
        <strain evidence="11 12">JA131</strain>
    </source>
</reference>
<keyword evidence="2 9" id="KW-0813">Transport</keyword>
<dbReference type="PANTHER" id="PTHR42982:SF1">
    <property type="entry name" value="SEC-INDEPENDENT PROTEIN TRANSLOCASE PROTEIN TATA"/>
    <property type="match status" value="1"/>
</dbReference>
<sequence length="77" mass="8007">MGTFSIWHWVIVLIVVLLLFGAGKIPRLMGDVAKGVKAFKKGLADDDDGAGDGASKKIEGDSATSTTETRKDGATNG</sequence>
<evidence type="ECO:0000313" key="12">
    <source>
        <dbReference type="Proteomes" id="UP000554286"/>
    </source>
</evidence>
<dbReference type="GO" id="GO:0033281">
    <property type="term" value="C:TAT protein transport complex"/>
    <property type="evidence" value="ECO:0007669"/>
    <property type="project" value="UniProtKB-UniRule"/>
</dbReference>
<keyword evidence="3 9" id="KW-1003">Cell membrane</keyword>
<dbReference type="AlphaFoldDB" id="A0A7W6RA58"/>
<accession>A0A7W6RA58</accession>
<keyword evidence="4 9" id="KW-0812">Transmembrane</keyword>
<dbReference type="Proteomes" id="UP000554286">
    <property type="component" value="Unassembled WGS sequence"/>
</dbReference>
<evidence type="ECO:0000256" key="5">
    <source>
        <dbReference type="ARBA" id="ARBA00022927"/>
    </source>
</evidence>
<feature type="region of interest" description="Disordered" evidence="10">
    <location>
        <begin position="42"/>
        <end position="77"/>
    </location>
</feature>
<protein>
    <recommendedName>
        <fullName evidence="9">Sec-independent protein translocase protein TatA</fullName>
    </recommendedName>
</protein>
<keyword evidence="5 9" id="KW-0653">Protein transport</keyword>
<proteinExistence type="inferred from homology"/>
<dbReference type="NCBIfam" id="TIGR01411">
    <property type="entry name" value="tatAE"/>
    <property type="match status" value="1"/>
</dbReference>
<evidence type="ECO:0000313" key="11">
    <source>
        <dbReference type="EMBL" id="MBB4264728.1"/>
    </source>
</evidence>
<dbReference type="PANTHER" id="PTHR42982">
    <property type="entry name" value="SEC-INDEPENDENT PROTEIN TRANSLOCASE PROTEIN TATA"/>
    <property type="match status" value="1"/>
</dbReference>
<feature type="transmembrane region" description="Helical" evidence="9">
    <location>
        <begin position="6"/>
        <end position="25"/>
    </location>
</feature>
<evidence type="ECO:0000256" key="1">
    <source>
        <dbReference type="ARBA" id="ARBA00004162"/>
    </source>
</evidence>
<comment type="function">
    <text evidence="9">Part of the twin-arginine translocation (Tat) system that transports large folded proteins containing a characteristic twin-arginine motif in their signal peptide across membranes. TatA could form the protein-conducting channel of the Tat system.</text>
</comment>
<keyword evidence="6 9" id="KW-1133">Transmembrane helix</keyword>
<evidence type="ECO:0000256" key="2">
    <source>
        <dbReference type="ARBA" id="ARBA00022448"/>
    </source>
</evidence>
<comment type="caution">
    <text evidence="11">The sequence shown here is derived from an EMBL/GenBank/DDBJ whole genome shotgun (WGS) entry which is preliminary data.</text>
</comment>
<dbReference type="Gene3D" id="1.20.5.3310">
    <property type="match status" value="1"/>
</dbReference>
<dbReference type="InterPro" id="IPR003369">
    <property type="entry name" value="TatA/B/E"/>
</dbReference>
<evidence type="ECO:0000256" key="4">
    <source>
        <dbReference type="ARBA" id="ARBA00022692"/>
    </source>
</evidence>
<comment type="similarity">
    <text evidence="9">Belongs to the TatA/E family.</text>
</comment>